<dbReference type="EMBL" id="CP043617">
    <property type="protein sequence ID" value="QFR48657.1"/>
    <property type="molecule type" value="Genomic_DNA"/>
</dbReference>
<dbReference type="KEGG" id="sulg:FJR48_02525"/>
<proteinExistence type="predicted"/>
<organism evidence="2 3">
    <name type="scientific">Sulfurimonas lithotrophica</name>
    <dbReference type="NCBI Taxonomy" id="2590022"/>
    <lineage>
        <taxon>Bacteria</taxon>
        <taxon>Pseudomonadati</taxon>
        <taxon>Campylobacterota</taxon>
        <taxon>Epsilonproteobacteria</taxon>
        <taxon>Campylobacterales</taxon>
        <taxon>Sulfurimonadaceae</taxon>
        <taxon>Sulfurimonas</taxon>
    </lineage>
</organism>
<keyword evidence="1" id="KW-0472">Membrane</keyword>
<dbReference type="OrthoDB" id="5349052at2"/>
<feature type="transmembrane region" description="Helical" evidence="1">
    <location>
        <begin position="12"/>
        <end position="36"/>
    </location>
</feature>
<evidence type="ECO:0000256" key="1">
    <source>
        <dbReference type="SAM" id="Phobius"/>
    </source>
</evidence>
<evidence type="ECO:0008006" key="4">
    <source>
        <dbReference type="Google" id="ProtNLM"/>
    </source>
</evidence>
<gene>
    <name evidence="2" type="ORF">FJR48_02525</name>
</gene>
<accession>A0A5P8NZ92</accession>
<sequence length="352" mass="42850">MNNKYRSYIVNFIAYISIFLGLLISFNIFIDPLWMFTHKNFLNSKQIDFDEREQKTNYINSNSIKDFDSILLGSSRSTFINQNSFAGMKVYNYAVNSMYPTEYREYINFFKDKVNNELKYIILGIDFFGTNKKFPINFNKPSFYLDRSKSIFYKFKNLLSYDMFEFSKKNIKNYFYNKELIYYDRNNIKYHDIVDEATRKTRFKMTLLKHINDFKDKNYEYNENYIQIFEKIKQENKNSKFVVFTPPVTADLLVALIRDTKRYDEYKRWLYDLIYTFDKVYHFMDINNMTTNLLNYPDDDHMYPKHINTVAKIISSETNKKDNFGVLLDKNNVKEYLDELQKKLKYYEVRYE</sequence>
<evidence type="ECO:0000313" key="2">
    <source>
        <dbReference type="EMBL" id="QFR48657.1"/>
    </source>
</evidence>
<reference evidence="2 3" key="1">
    <citation type="submission" date="2019-09" db="EMBL/GenBank/DDBJ databases">
        <title>Sulfurimonas gotlandica sp. nov., a chemoautotrophic and psychrotolerant epsilonproteobacterium isolated from a pelagic redoxcline, and an emended description of the genus Sulfurimonas.</title>
        <authorList>
            <person name="Wang S."/>
            <person name="Jiang L."/>
            <person name="Shao S."/>
        </authorList>
    </citation>
    <scope>NUCLEOTIDE SEQUENCE [LARGE SCALE GENOMIC DNA]</scope>
    <source>
        <strain evidence="2 3">GYSZ_1</strain>
    </source>
</reference>
<dbReference type="AlphaFoldDB" id="A0A5P8NZ92"/>
<protein>
    <recommendedName>
        <fullName evidence="4">DUF1574 domain-containing protein</fullName>
    </recommendedName>
</protein>
<dbReference type="Proteomes" id="UP000326944">
    <property type="component" value="Chromosome"/>
</dbReference>
<keyword evidence="1" id="KW-0812">Transmembrane</keyword>
<dbReference type="Gene3D" id="3.40.50.1110">
    <property type="entry name" value="SGNH hydrolase"/>
    <property type="match status" value="1"/>
</dbReference>
<keyword evidence="1" id="KW-1133">Transmembrane helix</keyword>
<dbReference type="SUPFAM" id="SSF52266">
    <property type="entry name" value="SGNH hydrolase"/>
    <property type="match status" value="1"/>
</dbReference>
<dbReference type="RefSeq" id="WP_152306600.1">
    <property type="nucleotide sequence ID" value="NZ_CP043617.1"/>
</dbReference>
<keyword evidence="3" id="KW-1185">Reference proteome</keyword>
<dbReference type="GO" id="GO:0016788">
    <property type="term" value="F:hydrolase activity, acting on ester bonds"/>
    <property type="evidence" value="ECO:0007669"/>
    <property type="project" value="UniProtKB-ARBA"/>
</dbReference>
<name>A0A5P8NZ92_9BACT</name>
<dbReference type="InterPro" id="IPR036514">
    <property type="entry name" value="SGNH_hydro_sf"/>
</dbReference>
<evidence type="ECO:0000313" key="3">
    <source>
        <dbReference type="Proteomes" id="UP000326944"/>
    </source>
</evidence>